<dbReference type="InterPro" id="IPR003805">
    <property type="entry name" value="CobS"/>
</dbReference>
<evidence type="ECO:0000256" key="11">
    <source>
        <dbReference type="ARBA" id="ARBA00022842"/>
    </source>
</evidence>
<evidence type="ECO:0000256" key="1">
    <source>
        <dbReference type="ARBA" id="ARBA00001946"/>
    </source>
</evidence>
<feature type="transmembrane region" description="Helical" evidence="19">
    <location>
        <begin position="227"/>
        <end position="250"/>
    </location>
</feature>
<evidence type="ECO:0000313" key="20">
    <source>
        <dbReference type="EMBL" id="GAA1923255.1"/>
    </source>
</evidence>
<keyword evidence="8 19" id="KW-0169">Cobalamin biosynthesis</keyword>
<evidence type="ECO:0000256" key="4">
    <source>
        <dbReference type="ARBA" id="ARBA00010561"/>
    </source>
</evidence>
<reference evidence="21" key="1">
    <citation type="journal article" date="2019" name="Int. J. Syst. Evol. Microbiol.">
        <title>The Global Catalogue of Microorganisms (GCM) 10K type strain sequencing project: providing services to taxonomists for standard genome sequencing and annotation.</title>
        <authorList>
            <consortium name="The Broad Institute Genomics Platform"/>
            <consortium name="The Broad Institute Genome Sequencing Center for Infectious Disease"/>
            <person name="Wu L."/>
            <person name="Ma J."/>
        </authorList>
    </citation>
    <scope>NUCLEOTIDE SEQUENCE [LARGE SCALE GENOMIC DNA]</scope>
    <source>
        <strain evidence="21">JCM 14046</strain>
    </source>
</reference>
<evidence type="ECO:0000256" key="16">
    <source>
        <dbReference type="ARBA" id="ARBA00032853"/>
    </source>
</evidence>
<name>A0ABP5AVF7_9ACTN</name>
<evidence type="ECO:0000256" key="14">
    <source>
        <dbReference type="ARBA" id="ARBA00025228"/>
    </source>
</evidence>
<comment type="catalytic activity">
    <reaction evidence="17 19">
        <text>alpha-ribazole + adenosylcob(III)inamide-GDP = adenosylcob(III)alamin + GMP + H(+)</text>
        <dbReference type="Rhea" id="RHEA:16049"/>
        <dbReference type="ChEBI" id="CHEBI:10329"/>
        <dbReference type="ChEBI" id="CHEBI:15378"/>
        <dbReference type="ChEBI" id="CHEBI:18408"/>
        <dbReference type="ChEBI" id="CHEBI:58115"/>
        <dbReference type="ChEBI" id="CHEBI:60487"/>
        <dbReference type="EC" id="2.7.8.26"/>
    </reaction>
</comment>
<feature type="transmembrane region" description="Helical" evidence="19">
    <location>
        <begin position="203"/>
        <end position="220"/>
    </location>
</feature>
<keyword evidence="11 19" id="KW-0460">Magnesium</keyword>
<evidence type="ECO:0000256" key="12">
    <source>
        <dbReference type="ARBA" id="ARBA00022989"/>
    </source>
</evidence>
<dbReference type="Pfam" id="PF02654">
    <property type="entry name" value="CobS"/>
    <property type="match status" value="1"/>
</dbReference>
<comment type="caution">
    <text evidence="20">The sequence shown here is derived from an EMBL/GenBank/DDBJ whole genome shotgun (WGS) entry which is preliminary data.</text>
</comment>
<protein>
    <recommendedName>
        <fullName evidence="6 19">Adenosylcobinamide-GDP ribazoletransferase</fullName>
        <ecNumber evidence="5 19">2.7.8.26</ecNumber>
    </recommendedName>
    <alternativeName>
        <fullName evidence="16 19">Cobalamin synthase</fullName>
    </alternativeName>
    <alternativeName>
        <fullName evidence="15 19">Cobalamin-5'-phosphate synthase</fullName>
    </alternativeName>
</protein>
<dbReference type="PANTHER" id="PTHR34148:SF1">
    <property type="entry name" value="ADENOSYLCOBINAMIDE-GDP RIBAZOLETRANSFERASE"/>
    <property type="match status" value="1"/>
</dbReference>
<evidence type="ECO:0000256" key="6">
    <source>
        <dbReference type="ARBA" id="ARBA00015850"/>
    </source>
</evidence>
<keyword evidence="12 19" id="KW-1133">Transmembrane helix</keyword>
<proteinExistence type="inferred from homology"/>
<gene>
    <name evidence="19" type="primary">cobS</name>
    <name evidence="20" type="ORF">GCM10009737_26170</name>
</gene>
<keyword evidence="7 19" id="KW-1003">Cell membrane</keyword>
<evidence type="ECO:0000256" key="13">
    <source>
        <dbReference type="ARBA" id="ARBA00023136"/>
    </source>
</evidence>
<dbReference type="RefSeq" id="WP_344007898.1">
    <property type="nucleotide sequence ID" value="NZ_BAAAMY010000005.1"/>
</dbReference>
<evidence type="ECO:0000256" key="9">
    <source>
        <dbReference type="ARBA" id="ARBA00022679"/>
    </source>
</evidence>
<evidence type="ECO:0000256" key="8">
    <source>
        <dbReference type="ARBA" id="ARBA00022573"/>
    </source>
</evidence>
<comment type="subcellular location">
    <subcellularLocation>
        <location evidence="2 19">Cell membrane</location>
        <topology evidence="2 19">Multi-pass membrane protein</topology>
    </subcellularLocation>
</comment>
<evidence type="ECO:0000313" key="21">
    <source>
        <dbReference type="Proteomes" id="UP001501612"/>
    </source>
</evidence>
<dbReference type="EC" id="2.7.8.26" evidence="5 19"/>
<feature type="transmembrane region" description="Helical" evidence="19">
    <location>
        <begin position="138"/>
        <end position="159"/>
    </location>
</feature>
<dbReference type="Proteomes" id="UP001501612">
    <property type="component" value="Unassembled WGS sequence"/>
</dbReference>
<comment type="pathway">
    <text evidence="3 19">Cofactor biosynthesis; adenosylcobalamin biosynthesis; adenosylcobalamin from cob(II)yrinate a,c-diamide: step 7/7.</text>
</comment>
<evidence type="ECO:0000256" key="5">
    <source>
        <dbReference type="ARBA" id="ARBA00013200"/>
    </source>
</evidence>
<comment type="function">
    <text evidence="14 19">Joins adenosylcobinamide-GDP and alpha-ribazole to generate adenosylcobalamin (Ado-cobalamin). Also synthesizes adenosylcobalamin 5'-phosphate from adenosylcobinamide-GDP and alpha-ribazole 5'-phosphate.</text>
</comment>
<dbReference type="HAMAP" id="MF_00719">
    <property type="entry name" value="CobS"/>
    <property type="match status" value="1"/>
</dbReference>
<keyword evidence="21" id="KW-1185">Reference proteome</keyword>
<evidence type="ECO:0000256" key="15">
    <source>
        <dbReference type="ARBA" id="ARBA00032605"/>
    </source>
</evidence>
<evidence type="ECO:0000256" key="19">
    <source>
        <dbReference type="HAMAP-Rule" id="MF_00719"/>
    </source>
</evidence>
<comment type="catalytic activity">
    <reaction evidence="18 19">
        <text>alpha-ribazole 5'-phosphate + adenosylcob(III)inamide-GDP = adenosylcob(III)alamin 5'-phosphate + GMP + H(+)</text>
        <dbReference type="Rhea" id="RHEA:23560"/>
        <dbReference type="ChEBI" id="CHEBI:15378"/>
        <dbReference type="ChEBI" id="CHEBI:57918"/>
        <dbReference type="ChEBI" id="CHEBI:58115"/>
        <dbReference type="ChEBI" id="CHEBI:60487"/>
        <dbReference type="ChEBI" id="CHEBI:60493"/>
        <dbReference type="EC" id="2.7.8.26"/>
    </reaction>
</comment>
<comment type="similarity">
    <text evidence="4 19">Belongs to the CobS family.</text>
</comment>
<keyword evidence="13 19" id="KW-0472">Membrane</keyword>
<evidence type="ECO:0000256" key="17">
    <source>
        <dbReference type="ARBA" id="ARBA00048623"/>
    </source>
</evidence>
<dbReference type="EMBL" id="BAAAMY010000005">
    <property type="protein sequence ID" value="GAA1923255.1"/>
    <property type="molecule type" value="Genomic_DNA"/>
</dbReference>
<keyword evidence="10 19" id="KW-0812">Transmembrane</keyword>
<sequence length="251" mass="24434">MGDGWRLALGTLTALPTPPPTRVDAAVARRSLLLAPLAAAPLGLLAGGLAWAGRGLGLAPLAVAVVVVAALVGGSRAFHVDGLADTADALTASYDAERSLAVMRSGDTGPAGVAAVVLALGVQAAAVAALLALAWGPLVVGVAVALARVAHSAACLRGVPAASGSRLAAPYAGSLGRPSAAAAWLLAAAALGAVGAVAGLDWWRGPVAVGVAVLLVTLLVRRAVRRLGGVTGDVFGASIELTLVVLLVGMT</sequence>
<evidence type="ECO:0000256" key="10">
    <source>
        <dbReference type="ARBA" id="ARBA00022692"/>
    </source>
</evidence>
<dbReference type="PANTHER" id="PTHR34148">
    <property type="entry name" value="ADENOSYLCOBINAMIDE-GDP RIBAZOLETRANSFERASE"/>
    <property type="match status" value="1"/>
</dbReference>
<feature type="transmembrane region" description="Helical" evidence="19">
    <location>
        <begin position="111"/>
        <end position="132"/>
    </location>
</feature>
<accession>A0ABP5AVF7</accession>
<keyword evidence="9 19" id="KW-0808">Transferase</keyword>
<evidence type="ECO:0000256" key="7">
    <source>
        <dbReference type="ARBA" id="ARBA00022475"/>
    </source>
</evidence>
<organism evidence="20 21">
    <name type="scientific">Nocardioides lentus</name>
    <dbReference type="NCBI Taxonomy" id="338077"/>
    <lineage>
        <taxon>Bacteria</taxon>
        <taxon>Bacillati</taxon>
        <taxon>Actinomycetota</taxon>
        <taxon>Actinomycetes</taxon>
        <taxon>Propionibacteriales</taxon>
        <taxon>Nocardioidaceae</taxon>
        <taxon>Nocardioides</taxon>
    </lineage>
</organism>
<evidence type="ECO:0000256" key="2">
    <source>
        <dbReference type="ARBA" id="ARBA00004651"/>
    </source>
</evidence>
<comment type="cofactor">
    <cofactor evidence="1 19">
        <name>Mg(2+)</name>
        <dbReference type="ChEBI" id="CHEBI:18420"/>
    </cofactor>
</comment>
<feature type="transmembrane region" description="Helical" evidence="19">
    <location>
        <begin position="49"/>
        <end position="72"/>
    </location>
</feature>
<evidence type="ECO:0000256" key="3">
    <source>
        <dbReference type="ARBA" id="ARBA00004663"/>
    </source>
</evidence>
<evidence type="ECO:0000256" key="18">
    <source>
        <dbReference type="ARBA" id="ARBA00049504"/>
    </source>
</evidence>
<feature type="transmembrane region" description="Helical" evidence="19">
    <location>
        <begin position="180"/>
        <end position="197"/>
    </location>
</feature>